<gene>
    <name evidence="7" type="ORF">CC77DRAFT_1023494</name>
</gene>
<feature type="domain" description="CENP-V/GFA" evidence="6">
    <location>
        <begin position="10"/>
        <end position="127"/>
    </location>
</feature>
<dbReference type="Pfam" id="PF04828">
    <property type="entry name" value="GFA"/>
    <property type="match status" value="1"/>
</dbReference>
<evidence type="ECO:0000256" key="5">
    <source>
        <dbReference type="SAM" id="MobiDB-lite"/>
    </source>
</evidence>
<keyword evidence="2" id="KW-0479">Metal-binding</keyword>
<evidence type="ECO:0000256" key="3">
    <source>
        <dbReference type="ARBA" id="ARBA00022833"/>
    </source>
</evidence>
<keyword evidence="3" id="KW-0862">Zinc</keyword>
<reference evidence="7 8" key="1">
    <citation type="submission" date="2016-05" db="EMBL/GenBank/DDBJ databases">
        <title>Comparative analysis of secretome profiles of manganese(II)-oxidizing ascomycete fungi.</title>
        <authorList>
            <consortium name="DOE Joint Genome Institute"/>
            <person name="Zeiner C.A."/>
            <person name="Purvine S.O."/>
            <person name="Zink E.M."/>
            <person name="Wu S."/>
            <person name="Pasa-Tolic L."/>
            <person name="Chaput D.L."/>
            <person name="Haridas S."/>
            <person name="Grigoriev I.V."/>
            <person name="Santelli C.M."/>
            <person name="Hansel C.M."/>
        </authorList>
    </citation>
    <scope>NUCLEOTIDE SEQUENCE [LARGE SCALE GENOMIC DNA]</scope>
    <source>
        <strain evidence="7 8">SRC1lrK2f</strain>
    </source>
</reference>
<evidence type="ECO:0000313" key="7">
    <source>
        <dbReference type="EMBL" id="OAG17365.1"/>
    </source>
</evidence>
<dbReference type="Proteomes" id="UP000077248">
    <property type="component" value="Unassembled WGS sequence"/>
</dbReference>
<evidence type="ECO:0000256" key="1">
    <source>
        <dbReference type="ARBA" id="ARBA00005495"/>
    </source>
</evidence>
<dbReference type="InterPro" id="IPR011057">
    <property type="entry name" value="Mss4-like_sf"/>
</dbReference>
<dbReference type="EMBL" id="KV441487">
    <property type="protein sequence ID" value="OAG17365.1"/>
    <property type="molecule type" value="Genomic_DNA"/>
</dbReference>
<dbReference type="GO" id="GO:0016846">
    <property type="term" value="F:carbon-sulfur lyase activity"/>
    <property type="evidence" value="ECO:0007669"/>
    <property type="project" value="InterPro"/>
</dbReference>
<dbReference type="VEuPathDB" id="FungiDB:CC77DRAFT_1023494"/>
<dbReference type="PANTHER" id="PTHR33337:SF33">
    <property type="entry name" value="CENP-V_GFA DOMAIN-CONTAINING PROTEIN"/>
    <property type="match status" value="1"/>
</dbReference>
<evidence type="ECO:0000256" key="4">
    <source>
        <dbReference type="ARBA" id="ARBA00023239"/>
    </source>
</evidence>
<feature type="compositionally biased region" description="Low complexity" evidence="5">
    <location>
        <begin position="187"/>
        <end position="201"/>
    </location>
</feature>
<dbReference type="AlphaFoldDB" id="A0A177DCE0"/>
<feature type="region of interest" description="Disordered" evidence="5">
    <location>
        <begin position="181"/>
        <end position="272"/>
    </location>
</feature>
<dbReference type="InterPro" id="IPR006913">
    <property type="entry name" value="CENP-V/GFA"/>
</dbReference>
<dbReference type="KEGG" id="aalt:CC77DRAFT_1023494"/>
<organism evidence="7 8">
    <name type="scientific">Alternaria alternata</name>
    <name type="common">Alternaria rot fungus</name>
    <name type="synonym">Torula alternata</name>
    <dbReference type="NCBI Taxonomy" id="5599"/>
    <lineage>
        <taxon>Eukaryota</taxon>
        <taxon>Fungi</taxon>
        <taxon>Dikarya</taxon>
        <taxon>Ascomycota</taxon>
        <taxon>Pezizomycotina</taxon>
        <taxon>Dothideomycetes</taxon>
        <taxon>Pleosporomycetidae</taxon>
        <taxon>Pleosporales</taxon>
        <taxon>Pleosporineae</taxon>
        <taxon>Pleosporaceae</taxon>
        <taxon>Alternaria</taxon>
        <taxon>Alternaria sect. Alternaria</taxon>
        <taxon>Alternaria alternata complex</taxon>
    </lineage>
</organism>
<accession>A0A177DCE0</accession>
<dbReference type="PROSITE" id="PS51891">
    <property type="entry name" value="CENP_V_GFA"/>
    <property type="match status" value="1"/>
</dbReference>
<protein>
    <recommendedName>
        <fullName evidence="6">CENP-V/GFA domain-containing protein</fullName>
    </recommendedName>
</protein>
<sequence>MATPKPFPALKGGCVCDTIRYRLLTSPLYCYACHCPSCQKQTGSAFCLNLNIELYNIELISSTTPLFVTRTSKSGKVSRHADCPTCHVQLWASSALGEAVIDLRVGTLDFPSLMEPDMHIFVESKLDWVKLPDGARTAERGDNMKKMWPKSSLKRLEICMRRAEEVKRKRAAAAAAAALKESERKIAGGSSSAEETAAVEGSGEGDKTPTAGEFGGENDEEFEKRFRETEKALQERLERLSLKLSDEEVVEKMEKTTIDEPGVERDGQRNAD</sequence>
<evidence type="ECO:0000313" key="8">
    <source>
        <dbReference type="Proteomes" id="UP000077248"/>
    </source>
</evidence>
<dbReference type="OMA" id="LYCYACH"/>
<keyword evidence="8" id="KW-1185">Reference proteome</keyword>
<proteinExistence type="inferred from homology"/>
<evidence type="ECO:0000259" key="6">
    <source>
        <dbReference type="PROSITE" id="PS51891"/>
    </source>
</evidence>
<dbReference type="GO" id="GO:0046872">
    <property type="term" value="F:metal ion binding"/>
    <property type="evidence" value="ECO:0007669"/>
    <property type="project" value="UniProtKB-KW"/>
</dbReference>
<dbReference type="SUPFAM" id="SSF51316">
    <property type="entry name" value="Mss4-like"/>
    <property type="match status" value="1"/>
</dbReference>
<dbReference type="RefSeq" id="XP_018382786.1">
    <property type="nucleotide sequence ID" value="XM_018525674.1"/>
</dbReference>
<name>A0A177DCE0_ALTAL</name>
<evidence type="ECO:0000256" key="2">
    <source>
        <dbReference type="ARBA" id="ARBA00022723"/>
    </source>
</evidence>
<comment type="similarity">
    <text evidence="1">Belongs to the Gfa family.</text>
</comment>
<keyword evidence="4" id="KW-0456">Lyase</keyword>
<feature type="compositionally biased region" description="Basic and acidic residues" evidence="5">
    <location>
        <begin position="222"/>
        <end position="272"/>
    </location>
</feature>
<dbReference type="PANTHER" id="PTHR33337">
    <property type="entry name" value="GFA DOMAIN-CONTAINING PROTEIN"/>
    <property type="match status" value="1"/>
</dbReference>
<dbReference type="Gene3D" id="3.90.1590.10">
    <property type="entry name" value="glutathione-dependent formaldehyde- activating enzyme (gfa)"/>
    <property type="match status" value="1"/>
</dbReference>
<dbReference type="GeneID" id="29111268"/>